<keyword evidence="3 8" id="KW-0378">Hydrolase</keyword>
<dbReference type="EC" id="3.4.21.7" evidence="8"/>
<evidence type="ECO:0000259" key="7">
    <source>
        <dbReference type="Pfam" id="PF00089"/>
    </source>
</evidence>
<organism evidence="8 9">
    <name type="scientific">Halocaridina rubra</name>
    <name type="common">Hawaiian red shrimp</name>
    <dbReference type="NCBI Taxonomy" id="373956"/>
    <lineage>
        <taxon>Eukaryota</taxon>
        <taxon>Metazoa</taxon>
        <taxon>Ecdysozoa</taxon>
        <taxon>Arthropoda</taxon>
        <taxon>Crustacea</taxon>
        <taxon>Multicrustacea</taxon>
        <taxon>Malacostraca</taxon>
        <taxon>Eumalacostraca</taxon>
        <taxon>Eucarida</taxon>
        <taxon>Decapoda</taxon>
        <taxon>Pleocyemata</taxon>
        <taxon>Caridea</taxon>
        <taxon>Atyoidea</taxon>
        <taxon>Atyidae</taxon>
        <taxon>Halocaridina</taxon>
    </lineage>
</organism>
<protein>
    <submittedName>
        <fullName evidence="8">CLIP domain-containing serine protease</fullName>
        <ecNumber evidence="8">3.4.21.7</ecNumber>
    </submittedName>
</protein>
<dbReference type="Proteomes" id="UP001381693">
    <property type="component" value="Unassembled WGS sequence"/>
</dbReference>
<feature type="domain" description="Peptidase S1" evidence="7">
    <location>
        <begin position="4"/>
        <end position="106"/>
    </location>
</feature>
<proteinExistence type="predicted"/>
<feature type="non-terminal residue" evidence="8">
    <location>
        <position position="127"/>
    </location>
</feature>
<evidence type="ECO:0000256" key="1">
    <source>
        <dbReference type="ARBA" id="ARBA00022670"/>
    </source>
</evidence>
<dbReference type="SUPFAM" id="SSF50494">
    <property type="entry name" value="Trypsin-like serine proteases"/>
    <property type="match status" value="1"/>
</dbReference>
<accession>A0AAN8XL18</accession>
<evidence type="ECO:0000256" key="3">
    <source>
        <dbReference type="ARBA" id="ARBA00022801"/>
    </source>
</evidence>
<name>A0AAN8XL18_HALRR</name>
<keyword evidence="1 8" id="KW-0645">Protease</keyword>
<evidence type="ECO:0000313" key="8">
    <source>
        <dbReference type="EMBL" id="KAK7086221.1"/>
    </source>
</evidence>
<evidence type="ECO:0000313" key="9">
    <source>
        <dbReference type="Proteomes" id="UP001381693"/>
    </source>
</evidence>
<sequence length="127" mass="13863">MLDWTPESNDIALVELPNELNYEADPSIQPICLGEEADIPYGNKAVATGWGVTAFEGNTSDTLLEVALDVITMTQCQTFFQSLPISLPPDTTKVVCALTPTKDTCQRPSSISGLIWAYSRTINNRNP</sequence>
<dbReference type="AlphaFoldDB" id="A0AAN8XL18"/>
<gene>
    <name evidence="8" type="primary">CLIPD1_6</name>
    <name evidence="8" type="ORF">SK128_027727</name>
</gene>
<dbReference type="PANTHER" id="PTHR24253">
    <property type="entry name" value="TRANSMEMBRANE PROTEASE SERINE"/>
    <property type="match status" value="1"/>
</dbReference>
<keyword evidence="4" id="KW-0720">Serine protease</keyword>
<dbReference type="InterPro" id="IPR001254">
    <property type="entry name" value="Trypsin_dom"/>
</dbReference>
<dbReference type="GO" id="GO:0004252">
    <property type="term" value="F:serine-type endopeptidase activity"/>
    <property type="evidence" value="ECO:0007669"/>
    <property type="project" value="UniProtKB-EC"/>
</dbReference>
<evidence type="ECO:0000256" key="4">
    <source>
        <dbReference type="ARBA" id="ARBA00022825"/>
    </source>
</evidence>
<dbReference type="GO" id="GO:0006508">
    <property type="term" value="P:proteolysis"/>
    <property type="evidence" value="ECO:0007669"/>
    <property type="project" value="UniProtKB-KW"/>
</dbReference>
<keyword evidence="6" id="KW-0325">Glycoprotein</keyword>
<evidence type="ECO:0000256" key="6">
    <source>
        <dbReference type="ARBA" id="ARBA00023180"/>
    </source>
</evidence>
<comment type="caution">
    <text evidence="8">The sequence shown here is derived from an EMBL/GenBank/DDBJ whole genome shotgun (WGS) entry which is preliminary data.</text>
</comment>
<dbReference type="InterPro" id="IPR009003">
    <property type="entry name" value="Peptidase_S1_PA"/>
</dbReference>
<dbReference type="InterPro" id="IPR043504">
    <property type="entry name" value="Peptidase_S1_PA_chymotrypsin"/>
</dbReference>
<evidence type="ECO:0000256" key="2">
    <source>
        <dbReference type="ARBA" id="ARBA00022729"/>
    </source>
</evidence>
<keyword evidence="5" id="KW-1015">Disulfide bond</keyword>
<reference evidence="8 9" key="1">
    <citation type="submission" date="2023-11" db="EMBL/GenBank/DDBJ databases">
        <title>Halocaridina rubra genome assembly.</title>
        <authorList>
            <person name="Smith C."/>
        </authorList>
    </citation>
    <scope>NUCLEOTIDE SEQUENCE [LARGE SCALE GENOMIC DNA]</scope>
    <source>
        <strain evidence="8">EP-1</strain>
        <tissue evidence="8">Whole</tissue>
    </source>
</reference>
<dbReference type="Pfam" id="PF00089">
    <property type="entry name" value="Trypsin"/>
    <property type="match status" value="1"/>
</dbReference>
<dbReference type="Gene3D" id="2.40.10.10">
    <property type="entry name" value="Trypsin-like serine proteases"/>
    <property type="match status" value="2"/>
</dbReference>
<dbReference type="PANTHER" id="PTHR24253:SF144">
    <property type="entry name" value="CHYMOTRYPSIN-LIKE PROTEASE CTRL-1-RELATED"/>
    <property type="match status" value="1"/>
</dbReference>
<keyword evidence="9" id="KW-1185">Reference proteome</keyword>
<keyword evidence="2" id="KW-0732">Signal</keyword>
<dbReference type="EMBL" id="JAXCGZ010000292">
    <property type="protein sequence ID" value="KAK7086221.1"/>
    <property type="molecule type" value="Genomic_DNA"/>
</dbReference>
<evidence type="ECO:0000256" key="5">
    <source>
        <dbReference type="ARBA" id="ARBA00023157"/>
    </source>
</evidence>